<keyword evidence="5 6" id="KW-0472">Membrane</keyword>
<reference evidence="8 9" key="1">
    <citation type="submission" date="2020-08" db="EMBL/GenBank/DDBJ databases">
        <title>Sequencing the genomes of 1000 actinobacteria strains.</title>
        <authorList>
            <person name="Klenk H.-P."/>
        </authorList>
    </citation>
    <scope>NUCLEOTIDE SEQUENCE [LARGE SCALE GENOMIC DNA]</scope>
    <source>
        <strain evidence="8 9">DSM 44320</strain>
    </source>
</reference>
<sequence>MTSMTWTRARVTGWLRRWWLPLSLLLGALAGLFYSLAREPVYSSDAYVVVVAEGDPGRTANFAQAYARIAVQPGLITSGEQAYRTLSASASPDAPLVRLTAIAPTAQEAVARADQASTALISYANMQATNTGVRLASFASASMPLAPSSPVLLVNVGIGTAAAVLVAGLVFLASPSVASGSRGERAPSLVGAEA</sequence>
<keyword evidence="4 6" id="KW-1133">Transmembrane helix</keyword>
<protein>
    <submittedName>
        <fullName evidence="8">Uncharacterized protein involved in exopolysaccharide biosynthesis</fullName>
    </submittedName>
</protein>
<accession>A0A7W5YT79</accession>
<proteinExistence type="predicted"/>
<comment type="subcellular location">
    <subcellularLocation>
        <location evidence="1">Cell membrane</location>
        <topology evidence="1">Multi-pass membrane protein</topology>
    </subcellularLocation>
</comment>
<dbReference type="GO" id="GO:0005886">
    <property type="term" value="C:plasma membrane"/>
    <property type="evidence" value="ECO:0007669"/>
    <property type="project" value="UniProtKB-SubCell"/>
</dbReference>
<keyword evidence="9" id="KW-1185">Reference proteome</keyword>
<evidence type="ECO:0000256" key="2">
    <source>
        <dbReference type="ARBA" id="ARBA00022475"/>
    </source>
</evidence>
<dbReference type="Proteomes" id="UP000579945">
    <property type="component" value="Unassembled WGS sequence"/>
</dbReference>
<dbReference type="EMBL" id="JACIBV010000001">
    <property type="protein sequence ID" value="MBB3730104.1"/>
    <property type="molecule type" value="Genomic_DNA"/>
</dbReference>
<dbReference type="Pfam" id="PF02706">
    <property type="entry name" value="Wzz"/>
    <property type="match status" value="1"/>
</dbReference>
<dbReference type="InterPro" id="IPR003856">
    <property type="entry name" value="LPS_length_determ_N"/>
</dbReference>
<dbReference type="RefSeq" id="WP_183654309.1">
    <property type="nucleotide sequence ID" value="NZ_BAAAXX010000019.1"/>
</dbReference>
<evidence type="ECO:0000256" key="6">
    <source>
        <dbReference type="SAM" id="Phobius"/>
    </source>
</evidence>
<dbReference type="GeneID" id="95392266"/>
<gene>
    <name evidence="8" type="ORF">FHR33_005964</name>
</gene>
<keyword evidence="3 6" id="KW-0812">Transmembrane</keyword>
<comment type="caution">
    <text evidence="8">The sequence shown here is derived from an EMBL/GenBank/DDBJ whole genome shotgun (WGS) entry which is preliminary data.</text>
</comment>
<keyword evidence="2" id="KW-1003">Cell membrane</keyword>
<name>A0A7W5YT79_9ACTN</name>
<evidence type="ECO:0000313" key="8">
    <source>
        <dbReference type="EMBL" id="MBB3730104.1"/>
    </source>
</evidence>
<evidence type="ECO:0000256" key="5">
    <source>
        <dbReference type="ARBA" id="ARBA00023136"/>
    </source>
</evidence>
<evidence type="ECO:0000256" key="3">
    <source>
        <dbReference type="ARBA" id="ARBA00022692"/>
    </source>
</evidence>
<evidence type="ECO:0000256" key="1">
    <source>
        <dbReference type="ARBA" id="ARBA00004651"/>
    </source>
</evidence>
<evidence type="ECO:0000259" key="7">
    <source>
        <dbReference type="Pfam" id="PF02706"/>
    </source>
</evidence>
<feature type="domain" description="Polysaccharide chain length determinant N-terminal" evidence="7">
    <location>
        <begin position="14"/>
        <end position="70"/>
    </location>
</feature>
<dbReference type="AlphaFoldDB" id="A0A7W5YT79"/>
<feature type="transmembrane region" description="Helical" evidence="6">
    <location>
        <begin position="152"/>
        <end position="173"/>
    </location>
</feature>
<organism evidence="8 9">
    <name type="scientific">Nonomuraea dietziae</name>
    <dbReference type="NCBI Taxonomy" id="65515"/>
    <lineage>
        <taxon>Bacteria</taxon>
        <taxon>Bacillati</taxon>
        <taxon>Actinomycetota</taxon>
        <taxon>Actinomycetes</taxon>
        <taxon>Streptosporangiales</taxon>
        <taxon>Streptosporangiaceae</taxon>
        <taxon>Nonomuraea</taxon>
    </lineage>
</organism>
<evidence type="ECO:0000313" key="9">
    <source>
        <dbReference type="Proteomes" id="UP000579945"/>
    </source>
</evidence>
<evidence type="ECO:0000256" key="4">
    <source>
        <dbReference type="ARBA" id="ARBA00022989"/>
    </source>
</evidence>